<dbReference type="InterPro" id="IPR014026">
    <property type="entry name" value="UDP-Glc/GDP-Man_DH_dimer"/>
</dbReference>
<comment type="similarity">
    <text evidence="2 7">Belongs to the UDP-glucose/GDP-mannose dehydrogenase family.</text>
</comment>
<feature type="binding site" evidence="10">
    <location>
        <position position="185"/>
    </location>
    <ligand>
        <name>NAD(+)</name>
        <dbReference type="ChEBI" id="CHEBI:57540"/>
    </ligand>
</feature>
<dbReference type="SMART" id="SM00984">
    <property type="entry name" value="UDPG_MGDP_dh_C"/>
    <property type="match status" value="1"/>
</dbReference>
<feature type="binding site" evidence="9">
    <location>
        <begin position="182"/>
        <end position="185"/>
    </location>
    <ligand>
        <name>substrate</name>
    </ligand>
</feature>
<feature type="binding site" evidence="10">
    <location>
        <position position="363"/>
    </location>
    <ligand>
        <name>NAD(+)</name>
        <dbReference type="ChEBI" id="CHEBI:57540"/>
    </ligand>
</feature>
<evidence type="ECO:0000256" key="9">
    <source>
        <dbReference type="PIRSR" id="PIRSR500134-2"/>
    </source>
</evidence>
<dbReference type="Proteomes" id="UP000032545">
    <property type="component" value="Unassembled WGS sequence"/>
</dbReference>
<dbReference type="EMBL" id="JYFN01000005">
    <property type="protein sequence ID" value="KJE24696.1"/>
    <property type="molecule type" value="Genomic_DNA"/>
</dbReference>
<dbReference type="EC" id="1.1.1.22" evidence="3 7"/>
<dbReference type="Pfam" id="PF03720">
    <property type="entry name" value="UDPG_MGDP_dh_C"/>
    <property type="match status" value="1"/>
</dbReference>
<comment type="catalytic activity">
    <reaction evidence="6 7">
        <text>UDP-alpha-D-glucose + 2 NAD(+) + H2O = UDP-alpha-D-glucuronate + 2 NADH + 3 H(+)</text>
        <dbReference type="Rhea" id="RHEA:23596"/>
        <dbReference type="ChEBI" id="CHEBI:15377"/>
        <dbReference type="ChEBI" id="CHEBI:15378"/>
        <dbReference type="ChEBI" id="CHEBI:57540"/>
        <dbReference type="ChEBI" id="CHEBI:57945"/>
        <dbReference type="ChEBI" id="CHEBI:58052"/>
        <dbReference type="ChEBI" id="CHEBI:58885"/>
        <dbReference type="EC" id="1.1.1.22"/>
    </reaction>
</comment>
<dbReference type="NCBIfam" id="TIGR03026">
    <property type="entry name" value="NDP-sugDHase"/>
    <property type="match status" value="1"/>
</dbReference>
<dbReference type="InterPro" id="IPR008927">
    <property type="entry name" value="6-PGluconate_DH-like_C_sf"/>
</dbReference>
<accession>A0A0D8BKL3</accession>
<dbReference type="Pfam" id="PF00984">
    <property type="entry name" value="UDPG_MGDP_dh"/>
    <property type="match status" value="1"/>
</dbReference>
<dbReference type="SUPFAM" id="SSF51735">
    <property type="entry name" value="NAD(P)-binding Rossmann-fold domains"/>
    <property type="match status" value="1"/>
</dbReference>
<reference evidence="13 14" key="2">
    <citation type="journal article" date="2016" name="Genome Announc.">
        <title>Permanent Draft Genome Sequences for Two Variants of Frankia sp. Strain CpI1, the First Frankia Strain Isolated from Root Nodules of Comptonia peregrina.</title>
        <authorList>
            <person name="Oshone R."/>
            <person name="Hurst S.G.IV."/>
            <person name="Abebe-Akele F."/>
            <person name="Simpson S."/>
            <person name="Morris K."/>
            <person name="Thomas W.K."/>
            <person name="Tisa L.S."/>
        </authorList>
    </citation>
    <scope>NUCLEOTIDE SEQUENCE [LARGE SCALE GENOMIC DNA]</scope>
    <source>
        <strain evidence="14">CpI1-S</strain>
    </source>
</reference>
<dbReference type="PATRIC" id="fig|1502723.3.peg.4335"/>
<evidence type="ECO:0000256" key="7">
    <source>
        <dbReference type="PIRNR" id="PIRNR000124"/>
    </source>
</evidence>
<feature type="active site" description="Nucleophile" evidence="8">
    <location>
        <position position="293"/>
    </location>
</feature>
<dbReference type="GO" id="GO:0000271">
    <property type="term" value="P:polysaccharide biosynthetic process"/>
    <property type="evidence" value="ECO:0007669"/>
    <property type="project" value="InterPro"/>
</dbReference>
<evidence type="ECO:0000256" key="4">
    <source>
        <dbReference type="ARBA" id="ARBA00023002"/>
    </source>
</evidence>
<dbReference type="SUPFAM" id="SSF52413">
    <property type="entry name" value="UDP-glucose/GDP-mannose dehydrogenase C-terminal domain"/>
    <property type="match status" value="1"/>
</dbReference>
<feature type="binding site" evidence="10">
    <location>
        <position position="48"/>
    </location>
    <ligand>
        <name>NAD(+)</name>
        <dbReference type="ChEBI" id="CHEBI:57540"/>
    </ligand>
</feature>
<reference evidence="14" key="1">
    <citation type="submission" date="2015-02" db="EMBL/GenBank/DDBJ databases">
        <title>Draft Genome of Frankia sp. CpI1-S.</title>
        <authorList>
            <person name="Oshone R.T."/>
            <person name="Ngom M."/>
            <person name="Ghodhbane-Gtari F."/>
            <person name="Gtari M."/>
            <person name="Morris K."/>
            <person name="Thomas K."/>
            <person name="Sen A."/>
            <person name="Tisa L.S."/>
        </authorList>
    </citation>
    <scope>NUCLEOTIDE SEQUENCE [LARGE SCALE GENOMIC DNA]</scope>
    <source>
        <strain evidence="14">CpI1-S</strain>
    </source>
</reference>
<evidence type="ECO:0000313" key="14">
    <source>
        <dbReference type="Proteomes" id="UP000032545"/>
    </source>
</evidence>
<evidence type="ECO:0000256" key="8">
    <source>
        <dbReference type="PIRSR" id="PIRSR500134-1"/>
    </source>
</evidence>
<dbReference type="PIRSF" id="PIRSF000124">
    <property type="entry name" value="UDPglc_GDPman_dh"/>
    <property type="match status" value="1"/>
</dbReference>
<dbReference type="InterPro" id="IPR001732">
    <property type="entry name" value="UDP-Glc/GDP-Man_DH_N"/>
</dbReference>
<evidence type="ECO:0000256" key="1">
    <source>
        <dbReference type="ARBA" id="ARBA00004701"/>
    </source>
</evidence>
<dbReference type="GO" id="GO:0003979">
    <property type="term" value="F:UDP-glucose 6-dehydrogenase activity"/>
    <property type="evidence" value="ECO:0007669"/>
    <property type="project" value="UniProtKB-EC"/>
</dbReference>
<evidence type="ECO:0000256" key="3">
    <source>
        <dbReference type="ARBA" id="ARBA00012954"/>
    </source>
</evidence>
<dbReference type="Gene3D" id="3.40.50.720">
    <property type="entry name" value="NAD(P)-binding Rossmann-like Domain"/>
    <property type="match status" value="2"/>
</dbReference>
<protein>
    <recommendedName>
        <fullName evidence="3 7">UDP-glucose 6-dehydrogenase</fullName>
        <ecNumber evidence="3 7">1.1.1.22</ecNumber>
    </recommendedName>
</protein>
<dbReference type="OrthoDB" id="5193947at2"/>
<dbReference type="Pfam" id="PF03721">
    <property type="entry name" value="UDPG_MGDP_dh_N"/>
    <property type="match status" value="1"/>
</dbReference>
<dbReference type="InterPro" id="IPR036220">
    <property type="entry name" value="UDP-Glc/GDP-Man_DH_C_sf"/>
</dbReference>
<dbReference type="PIRSF" id="PIRSF500134">
    <property type="entry name" value="UDPglc_DH_bac"/>
    <property type="match status" value="1"/>
</dbReference>
<name>A0A0D8BKL3_9ACTN</name>
<evidence type="ECO:0000256" key="11">
    <source>
        <dbReference type="SAM" id="MobiDB-lite"/>
    </source>
</evidence>
<gene>
    <name evidence="13" type="ORF">FF36_01070</name>
</gene>
<dbReference type="InterPro" id="IPR028357">
    <property type="entry name" value="UDPglc_DH_bac"/>
</dbReference>
<dbReference type="InterPro" id="IPR017476">
    <property type="entry name" value="UDP-Glc/GDP-Man"/>
</dbReference>
<feature type="binding site" evidence="10">
    <location>
        <position position="53"/>
    </location>
    <ligand>
        <name>NAD(+)</name>
        <dbReference type="ChEBI" id="CHEBI:57540"/>
    </ligand>
</feature>
<evidence type="ECO:0000259" key="12">
    <source>
        <dbReference type="SMART" id="SM00984"/>
    </source>
</evidence>
<evidence type="ECO:0000256" key="10">
    <source>
        <dbReference type="PIRSR" id="PIRSR500134-3"/>
    </source>
</evidence>
<proteinExistence type="inferred from homology"/>
<dbReference type="GO" id="GO:0051287">
    <property type="term" value="F:NAD binding"/>
    <property type="evidence" value="ECO:0007669"/>
    <property type="project" value="InterPro"/>
</dbReference>
<comment type="caution">
    <text evidence="13">The sequence shown here is derived from an EMBL/GenBank/DDBJ whole genome shotgun (WGS) entry which is preliminary data.</text>
</comment>
<feature type="domain" description="UDP-glucose/GDP-mannose dehydrogenase C-terminal" evidence="12">
    <location>
        <begin position="349"/>
        <end position="450"/>
    </location>
</feature>
<evidence type="ECO:0000256" key="5">
    <source>
        <dbReference type="ARBA" id="ARBA00023027"/>
    </source>
</evidence>
<feature type="binding site" evidence="9">
    <location>
        <position position="237"/>
    </location>
    <ligand>
        <name>substrate</name>
    </ligand>
</feature>
<dbReference type="UniPathway" id="UPA00038">
    <property type="reaction ID" value="UER00491"/>
</dbReference>
<feature type="region of interest" description="Disordered" evidence="11">
    <location>
        <begin position="470"/>
        <end position="507"/>
    </location>
</feature>
<comment type="pathway">
    <text evidence="1">Nucleotide-sugar biosynthesis; UDP-alpha-D-glucuronate biosynthesis; UDP-alpha-D-glucuronate from UDP-alpha-D-glucose: step 1/1.</text>
</comment>
<evidence type="ECO:0000256" key="6">
    <source>
        <dbReference type="ARBA" id="ARBA00047473"/>
    </source>
</evidence>
<keyword evidence="14" id="KW-1185">Reference proteome</keyword>
<evidence type="ECO:0000313" key="13">
    <source>
        <dbReference type="EMBL" id="KJE24696.1"/>
    </source>
</evidence>
<dbReference type="RefSeq" id="WP_044883799.1">
    <property type="nucleotide sequence ID" value="NZ_JYFN01000005.1"/>
</dbReference>
<dbReference type="InterPro" id="IPR036291">
    <property type="entry name" value="NAD(P)-bd_dom_sf"/>
</dbReference>
<dbReference type="PANTHER" id="PTHR43750:SF3">
    <property type="entry name" value="UDP-GLUCOSE 6-DEHYDROGENASE TUAD"/>
    <property type="match status" value="1"/>
</dbReference>
<dbReference type="PANTHER" id="PTHR43750">
    <property type="entry name" value="UDP-GLUCOSE 6-DEHYDROGENASE TUAD"/>
    <property type="match status" value="1"/>
</dbReference>
<keyword evidence="5 7" id="KW-0520">NAD</keyword>
<dbReference type="InterPro" id="IPR014027">
    <property type="entry name" value="UDP-Glc/GDP-Man_DH_C"/>
</dbReference>
<dbReference type="GO" id="GO:0006065">
    <property type="term" value="P:UDP-glucuronate biosynthetic process"/>
    <property type="evidence" value="ECO:0007669"/>
    <property type="project" value="UniProtKB-UniPathway"/>
</dbReference>
<feature type="binding site" evidence="9">
    <location>
        <position position="290"/>
    </location>
    <ligand>
        <name>substrate</name>
    </ligand>
</feature>
<dbReference type="SUPFAM" id="SSF48179">
    <property type="entry name" value="6-phosphogluconate dehydrogenase C-terminal domain-like"/>
    <property type="match status" value="1"/>
</dbReference>
<organism evidence="13 14">
    <name type="scientific">Frankia torreyi</name>
    <dbReference type="NCBI Taxonomy" id="1856"/>
    <lineage>
        <taxon>Bacteria</taxon>
        <taxon>Bacillati</taxon>
        <taxon>Actinomycetota</taxon>
        <taxon>Actinomycetes</taxon>
        <taxon>Frankiales</taxon>
        <taxon>Frankiaceae</taxon>
        <taxon>Frankia</taxon>
    </lineage>
</organism>
<sequence length="507" mass="53458">MSTSDSHEDAAAPGSGPRPRLTVIGTGYLGATHAVCMAELGFEVLAVDVDHSKIERLSAGEIPFFEPDLADLLRANLATGRLRFTTSFEEIAEFGDVHFVCVGTPQRPDGYGADLSHLNAAIERLAPLLTRPCLVVGKSTVPAGTAAGIARTLARLAPANAGADADIVSDLAGVQLAWNPEFLREGFAVADTLHPDRLVFGVASPAAEGALRAAFAPVIAQGVPVIVTDYATAELVKTAANSFLATKISFINAMAEVCEAVDADVLTLAEALSHDVRIGGNFLRPGVGFGGGCLPKDIRAFQARADELGVGVALRFLREIDEINNRRRDRVVDLVAAALDGTLARRRLLVLGAAFKPNSDDVRDSPALAVADLLARTGADVTVVDPVATPNARRALPGVTYSETVEDVAADADAVVLLTEWRQFAELDPARLGQLVRRKLIIDARHALDGDRWRQAGWVYLAPGRPTGVIPSPVPEQRPRFGLPAATGPDGAAARDAEIDAPVGRRS</sequence>
<dbReference type="Gene3D" id="1.20.5.100">
    <property type="entry name" value="Cytochrome c1, transmembrane anchor, C-terminal"/>
    <property type="match status" value="1"/>
</dbReference>
<feature type="binding site" evidence="10">
    <location>
        <position position="104"/>
    </location>
    <ligand>
        <name>NAD(+)</name>
        <dbReference type="ChEBI" id="CHEBI:57540"/>
    </ligand>
</feature>
<feature type="binding site" evidence="9">
    <location>
        <begin position="282"/>
        <end position="286"/>
    </location>
    <ligand>
        <name>substrate</name>
    </ligand>
</feature>
<feature type="binding site" evidence="9">
    <location>
        <position position="356"/>
    </location>
    <ligand>
        <name>substrate</name>
    </ligand>
</feature>
<keyword evidence="4 7" id="KW-0560">Oxidoreductase</keyword>
<dbReference type="AlphaFoldDB" id="A0A0D8BKL3"/>
<feature type="binding site" evidence="10">
    <location>
        <position position="296"/>
    </location>
    <ligand>
        <name>NAD(+)</name>
        <dbReference type="ChEBI" id="CHEBI:57540"/>
    </ligand>
</feature>
<evidence type="ECO:0000256" key="2">
    <source>
        <dbReference type="ARBA" id="ARBA00006601"/>
    </source>
</evidence>
<feature type="binding site" evidence="10">
    <location>
        <position position="140"/>
    </location>
    <ligand>
        <name>NAD(+)</name>
        <dbReference type="ChEBI" id="CHEBI:57540"/>
    </ligand>
</feature>